<dbReference type="SUPFAM" id="SSF48452">
    <property type="entry name" value="TPR-like"/>
    <property type="match status" value="1"/>
</dbReference>
<dbReference type="PROSITE" id="PS50293">
    <property type="entry name" value="TPR_REGION"/>
    <property type="match status" value="1"/>
</dbReference>
<dbReference type="InterPro" id="IPR011990">
    <property type="entry name" value="TPR-like_helical_dom_sf"/>
</dbReference>
<evidence type="ECO:0000256" key="3">
    <source>
        <dbReference type="PROSITE-ProRule" id="PRU00339"/>
    </source>
</evidence>
<dbReference type="SMART" id="SM00028">
    <property type="entry name" value="TPR"/>
    <property type="match status" value="3"/>
</dbReference>
<dbReference type="NCBIfam" id="TIGR02521">
    <property type="entry name" value="type_IV_pilW"/>
    <property type="match status" value="1"/>
</dbReference>
<dbReference type="PANTHER" id="PTHR12558:SF13">
    <property type="entry name" value="CELL DIVISION CYCLE PROTEIN 27 HOMOLOG"/>
    <property type="match status" value="1"/>
</dbReference>
<dbReference type="Gene3D" id="1.25.40.10">
    <property type="entry name" value="Tetratricopeptide repeat domain"/>
    <property type="match status" value="1"/>
</dbReference>
<dbReference type="EMBL" id="FWPT01000001">
    <property type="protein sequence ID" value="SMA33682.1"/>
    <property type="molecule type" value="Genomic_DNA"/>
</dbReference>
<gene>
    <name evidence="4" type="ORF">EHSB41UT_00318</name>
</gene>
<keyword evidence="4" id="KW-0449">Lipoprotein</keyword>
<keyword evidence="5" id="KW-1185">Reference proteome</keyword>
<name>A0A1X7AE94_9GAMM</name>
<proteinExistence type="predicted"/>
<dbReference type="InterPro" id="IPR013105">
    <property type="entry name" value="TPR_2"/>
</dbReference>
<keyword evidence="1" id="KW-0677">Repeat</keyword>
<accession>A0A1X7AE94</accession>
<organism evidence="4 5">
    <name type="scientific">Parendozoicomonas haliclonae</name>
    <dbReference type="NCBI Taxonomy" id="1960125"/>
    <lineage>
        <taxon>Bacteria</taxon>
        <taxon>Pseudomonadati</taxon>
        <taxon>Pseudomonadota</taxon>
        <taxon>Gammaproteobacteria</taxon>
        <taxon>Oceanospirillales</taxon>
        <taxon>Endozoicomonadaceae</taxon>
        <taxon>Parendozoicomonas</taxon>
    </lineage>
</organism>
<sequence length="285" mass="33015">MQEPVASHHRQELIEQHTMDNPRRYAHPVIKAALLTLAASFTLAGCVSTLPPEGQKKVEPEIFEQKNLEIAHGFLQQGYPQRAISRLEEILKVNRQSARTYGMLGVVYQSQGEYDLAEKNFVRSLDIDSDASDVRNNFGVLLYTTGKYDQARKQFELATDDIYYDNRSRAFENLGFVSLQTGDREEARQLFKRALRLDQNLVRASLELTDMFHEDGNFVESERYFQNYQRLTQNSRPSPRALLLGIELARVFRQENRLADYADQLTRFYPGSAEYRKYQASLRND</sequence>
<dbReference type="Pfam" id="PF13424">
    <property type="entry name" value="TPR_12"/>
    <property type="match status" value="1"/>
</dbReference>
<keyword evidence="2 3" id="KW-0802">TPR repeat</keyword>
<evidence type="ECO:0000313" key="4">
    <source>
        <dbReference type="EMBL" id="SMA33682.1"/>
    </source>
</evidence>
<protein>
    <submittedName>
        <fullName evidence="4">Lipoprotein NlpI</fullName>
    </submittedName>
</protein>
<dbReference type="Pfam" id="PF07719">
    <property type="entry name" value="TPR_2"/>
    <property type="match status" value="1"/>
</dbReference>
<dbReference type="InterPro" id="IPR013360">
    <property type="entry name" value="Pilus_4_PilW"/>
</dbReference>
<dbReference type="AlphaFoldDB" id="A0A1X7AE94"/>
<dbReference type="PANTHER" id="PTHR12558">
    <property type="entry name" value="CELL DIVISION CYCLE 16,23,27"/>
    <property type="match status" value="1"/>
</dbReference>
<evidence type="ECO:0000256" key="1">
    <source>
        <dbReference type="ARBA" id="ARBA00022737"/>
    </source>
</evidence>
<dbReference type="Proteomes" id="UP000196573">
    <property type="component" value="Unassembled WGS sequence"/>
</dbReference>
<evidence type="ECO:0000313" key="5">
    <source>
        <dbReference type="Proteomes" id="UP000196573"/>
    </source>
</evidence>
<dbReference type="OrthoDB" id="129043at2"/>
<dbReference type="PROSITE" id="PS50005">
    <property type="entry name" value="TPR"/>
    <property type="match status" value="2"/>
</dbReference>
<feature type="repeat" description="TPR" evidence="3">
    <location>
        <begin position="98"/>
        <end position="131"/>
    </location>
</feature>
<dbReference type="RefSeq" id="WP_087106232.1">
    <property type="nucleotide sequence ID" value="NZ_CBCSCN010000004.1"/>
</dbReference>
<feature type="repeat" description="TPR" evidence="3">
    <location>
        <begin position="168"/>
        <end position="201"/>
    </location>
</feature>
<reference evidence="4 5" key="1">
    <citation type="submission" date="2017-03" db="EMBL/GenBank/DDBJ databases">
        <authorList>
            <person name="Afonso C.L."/>
            <person name="Miller P.J."/>
            <person name="Scott M.A."/>
            <person name="Spackman E."/>
            <person name="Goraichik I."/>
            <person name="Dimitrov K.M."/>
            <person name="Suarez D.L."/>
            <person name="Swayne D.E."/>
        </authorList>
    </citation>
    <scope>NUCLEOTIDE SEQUENCE [LARGE SCALE GENOMIC DNA]</scope>
    <source>
        <strain evidence="4">SB41UT1</strain>
    </source>
</reference>
<evidence type="ECO:0000256" key="2">
    <source>
        <dbReference type="ARBA" id="ARBA00022803"/>
    </source>
</evidence>
<dbReference type="InterPro" id="IPR019734">
    <property type="entry name" value="TPR_rpt"/>
</dbReference>